<sequence length="155" mass="18213">MSHRKREDSMNPDELWNAVVSIINECDFPTNDPVLNEAYIVFHYYSELESGGHESLFTWFGSYIEEVGIECYLNELIAILEKMDAHDYALIEKAYGEELWNMHIALENGEDREDEFYHFVEKADEAYHGLNQTIDTLLETYLVSHYKDFLARTEV</sequence>
<dbReference type="EMBL" id="JAUBDH010000010">
    <property type="protein sequence ID" value="MDW0111145.1"/>
    <property type="molecule type" value="Genomic_DNA"/>
</dbReference>
<dbReference type="Pfam" id="PF14300">
    <property type="entry name" value="DMP19"/>
    <property type="match status" value="1"/>
</dbReference>
<comment type="caution">
    <text evidence="2">The sequence shown here is derived from an EMBL/GenBank/DDBJ whole genome shotgun (WGS) entry which is preliminary data.</text>
</comment>
<protein>
    <recommendedName>
        <fullName evidence="1">DNA mimic protein DMP19 C-terminal domain-containing protein</fullName>
    </recommendedName>
</protein>
<keyword evidence="3" id="KW-1185">Reference proteome</keyword>
<accession>A0ABU4G466</accession>
<name>A0ABU4G466_9BACL</name>
<evidence type="ECO:0000259" key="1">
    <source>
        <dbReference type="Pfam" id="PF14300"/>
    </source>
</evidence>
<proteinExistence type="predicted"/>
<evidence type="ECO:0000313" key="2">
    <source>
        <dbReference type="EMBL" id="MDW0111145.1"/>
    </source>
</evidence>
<dbReference type="InterPro" id="IPR025402">
    <property type="entry name" value="DMP19_C"/>
</dbReference>
<feature type="domain" description="DNA mimic protein DMP19 C-terminal" evidence="1">
    <location>
        <begin position="35"/>
        <end position="145"/>
    </location>
</feature>
<dbReference type="Proteomes" id="UP001280629">
    <property type="component" value="Unassembled WGS sequence"/>
</dbReference>
<reference evidence="2 3" key="1">
    <citation type="submission" date="2023-06" db="EMBL/GenBank/DDBJ databases">
        <title>Sporosarcina sp. nov., isolated from Korean traditional fermented seafood 'Jeotgal'.</title>
        <authorList>
            <person name="Yang A.-I."/>
            <person name="Shin N.-R."/>
        </authorList>
    </citation>
    <scope>NUCLEOTIDE SEQUENCE [LARGE SCALE GENOMIC DNA]</scope>
    <source>
        <strain evidence="2 3">KCTC3840</strain>
    </source>
</reference>
<evidence type="ECO:0000313" key="3">
    <source>
        <dbReference type="Proteomes" id="UP001280629"/>
    </source>
</evidence>
<gene>
    <name evidence="2" type="ORF">QT716_14060</name>
</gene>
<organism evidence="2 3">
    <name type="scientific">Sporosarcina aquimarina</name>
    <dbReference type="NCBI Taxonomy" id="114975"/>
    <lineage>
        <taxon>Bacteria</taxon>
        <taxon>Bacillati</taxon>
        <taxon>Bacillota</taxon>
        <taxon>Bacilli</taxon>
        <taxon>Bacillales</taxon>
        <taxon>Caryophanaceae</taxon>
        <taxon>Sporosarcina</taxon>
    </lineage>
</organism>
<dbReference type="RefSeq" id="WP_317936754.1">
    <property type="nucleotide sequence ID" value="NZ_JAUBDH010000010.1"/>
</dbReference>